<proteinExistence type="predicted"/>
<accession>A0A6J6YUT7</accession>
<name>A0A6J6YUT7_9ZZZZ</name>
<sequence>MSTRQQTESDLAGELSRLSLGAAERVVESSLDEATQQRLIQSYIDQVGSQN</sequence>
<evidence type="ECO:0000313" key="1">
    <source>
        <dbReference type="EMBL" id="CAB4812969.1"/>
    </source>
</evidence>
<dbReference type="AlphaFoldDB" id="A0A6J6YUT7"/>
<dbReference type="EMBL" id="CAFBPW010000030">
    <property type="protein sequence ID" value="CAB5028861.1"/>
    <property type="molecule type" value="Genomic_DNA"/>
</dbReference>
<organism evidence="1">
    <name type="scientific">freshwater metagenome</name>
    <dbReference type="NCBI Taxonomy" id="449393"/>
    <lineage>
        <taxon>unclassified sequences</taxon>
        <taxon>metagenomes</taxon>
        <taxon>ecological metagenomes</taxon>
    </lineage>
</organism>
<reference evidence="1" key="1">
    <citation type="submission" date="2020-05" db="EMBL/GenBank/DDBJ databases">
        <authorList>
            <person name="Chiriac C."/>
            <person name="Salcher M."/>
            <person name="Ghai R."/>
            <person name="Kavagutti S V."/>
        </authorList>
    </citation>
    <scope>NUCLEOTIDE SEQUENCE</scope>
</reference>
<protein>
    <submittedName>
        <fullName evidence="1">Unannotated protein</fullName>
    </submittedName>
</protein>
<gene>
    <name evidence="1" type="ORF">UFOPK3046_01277</name>
    <name evidence="2" type="ORF">UFOPK4173_00422</name>
</gene>
<dbReference type="EMBL" id="CAFAAQ010000122">
    <property type="protein sequence ID" value="CAB4812969.1"/>
    <property type="molecule type" value="Genomic_DNA"/>
</dbReference>
<evidence type="ECO:0000313" key="2">
    <source>
        <dbReference type="EMBL" id="CAB5028861.1"/>
    </source>
</evidence>